<evidence type="ECO:0000313" key="7">
    <source>
        <dbReference type="Proteomes" id="UP000557509"/>
    </source>
</evidence>
<feature type="region of interest" description="Disordered" evidence="3">
    <location>
        <begin position="646"/>
        <end position="722"/>
    </location>
</feature>
<feature type="transmembrane region" description="Helical" evidence="4">
    <location>
        <begin position="318"/>
        <end position="339"/>
    </location>
</feature>
<keyword evidence="7" id="KW-1185">Reference proteome</keyword>
<dbReference type="GO" id="GO:0006820">
    <property type="term" value="P:monoatomic anion transport"/>
    <property type="evidence" value="ECO:0007669"/>
    <property type="project" value="TreeGrafter"/>
</dbReference>
<feature type="compositionally biased region" description="Basic and acidic residues" evidence="3">
    <location>
        <begin position="1125"/>
        <end position="1157"/>
    </location>
</feature>
<feature type="region of interest" description="Disordered" evidence="3">
    <location>
        <begin position="575"/>
        <end position="600"/>
    </location>
</feature>
<feature type="compositionally biased region" description="Low complexity" evidence="3">
    <location>
        <begin position="1090"/>
        <end position="1100"/>
    </location>
</feature>
<keyword evidence="4" id="KW-0472">Membrane</keyword>
<comment type="similarity">
    <text evidence="2">Belongs to the MscS (TC 1.A.23) family.</text>
</comment>
<feature type="region of interest" description="Disordered" evidence="3">
    <location>
        <begin position="383"/>
        <end position="423"/>
    </location>
</feature>
<dbReference type="SUPFAM" id="SSF50182">
    <property type="entry name" value="Sm-like ribonucleoproteins"/>
    <property type="match status" value="1"/>
</dbReference>
<dbReference type="Proteomes" id="UP000557509">
    <property type="component" value="Unassembled WGS sequence"/>
</dbReference>
<feature type="compositionally biased region" description="Basic and acidic residues" evidence="3">
    <location>
        <begin position="38"/>
        <end position="49"/>
    </location>
</feature>
<protein>
    <submittedName>
        <fullName evidence="6">Transporter, small conductance mechanosensitive ion channel (MscS) family protein</fullName>
    </submittedName>
</protein>
<feature type="compositionally biased region" description="Basic and acidic residues" evidence="3">
    <location>
        <begin position="1080"/>
        <end position="1089"/>
    </location>
</feature>
<feature type="domain" description="Mechanosensitive ion channel MscS" evidence="5">
    <location>
        <begin position="1399"/>
        <end position="1464"/>
    </location>
</feature>
<feature type="region of interest" description="Disordered" evidence="3">
    <location>
        <begin position="1852"/>
        <end position="1876"/>
    </location>
</feature>
<feature type="region of interest" description="Disordered" evidence="3">
    <location>
        <begin position="77"/>
        <end position="105"/>
    </location>
</feature>
<evidence type="ECO:0000259" key="5">
    <source>
        <dbReference type="Pfam" id="PF00924"/>
    </source>
</evidence>
<feature type="transmembrane region" description="Helical" evidence="4">
    <location>
        <begin position="196"/>
        <end position="228"/>
    </location>
</feature>
<evidence type="ECO:0000313" key="6">
    <source>
        <dbReference type="EMBL" id="KAF4640326.1"/>
    </source>
</evidence>
<feature type="transmembrane region" description="Helical" evidence="4">
    <location>
        <begin position="1351"/>
        <end position="1371"/>
    </location>
</feature>
<gene>
    <name evidence="6" type="ORF">TGRH88_042510</name>
</gene>
<organism evidence="6 7">
    <name type="scientific">Toxoplasma gondii</name>
    <dbReference type="NCBI Taxonomy" id="5811"/>
    <lineage>
        <taxon>Eukaryota</taxon>
        <taxon>Sar</taxon>
        <taxon>Alveolata</taxon>
        <taxon>Apicomplexa</taxon>
        <taxon>Conoidasida</taxon>
        <taxon>Coccidia</taxon>
        <taxon>Eucoccidiorida</taxon>
        <taxon>Eimeriorina</taxon>
        <taxon>Sarcocystidae</taxon>
        <taxon>Toxoplasma</taxon>
    </lineage>
</organism>
<name>A0A7J6K1C0_TOXGO</name>
<dbReference type="PANTHER" id="PTHR31618">
    <property type="entry name" value="MECHANOSENSITIVE ION CHANNEL PROTEIN 5"/>
    <property type="match status" value="1"/>
</dbReference>
<dbReference type="GO" id="GO:0005886">
    <property type="term" value="C:plasma membrane"/>
    <property type="evidence" value="ECO:0007669"/>
    <property type="project" value="TreeGrafter"/>
</dbReference>
<dbReference type="InterPro" id="IPR010920">
    <property type="entry name" value="LSM_dom_sf"/>
</dbReference>
<dbReference type="VEuPathDB" id="ToxoDB:TGME49_500125"/>
<evidence type="ECO:0000256" key="1">
    <source>
        <dbReference type="ARBA" id="ARBA00004141"/>
    </source>
</evidence>
<comment type="subcellular location">
    <subcellularLocation>
        <location evidence="1">Membrane</location>
        <topology evidence="1">Multi-pass membrane protein</topology>
    </subcellularLocation>
</comment>
<feature type="compositionally biased region" description="Low complexity" evidence="3">
    <location>
        <begin position="391"/>
        <end position="407"/>
    </location>
</feature>
<feature type="region of interest" description="Disordered" evidence="3">
    <location>
        <begin position="1574"/>
        <end position="1598"/>
    </location>
</feature>
<sequence>MERASPQASGDKGPSRRATKNEGSLPTYAADATKASSSRREPEEGVERHARLASFNLHASASAFRHLGSRLASVRMGEGSHAGALPGQPMEEEKEEPDSDAEDDDTPACVRACFKGLKSFFPDPDPFYWFALALIACLIVVLLGFGDGTSAEQEQYSLGVASPGWNPGDSAHATTKPPEIIEEVNMPTLLGRGGLAFFYVICINIALWLSFMFLRWVVILGVLNFVCYEMQSATAFTSTIDPDIFYVIWSIFCYILWLNNSERTNLVLVANKTAEVQPLMFLRFFGKDLSFPASSLQIIYLCNIVMIILTCRRLLRSLMIFVFELGFLMNMNGQAIAYLTRYSRLRKFNIKWCTFAAQPADTDSDYTYTSKFASRFGSMADSCAATDPDSPAQAPGPQRAAPVAPGANWPEHDGGRPGQRPVGEALDEDAFEKIRQLQEVAKKAPREHLPAARLGLQRSRESLREGKTFLRATTQCRDQRLRKLRLRHAAMEKRLQDEFGTANLPRQLHPKYIEKSKTSKIRNWLLIHYVYDYPPALFIRSERIELVHKPVAKQVADLLFKEIVRDQSELEAGKHPVVSHVPLAPPTGPENPNSDGADANFKDAADAQIGQSADMQALVSALPPAVAQTLTTGLGGVPAAPALGEVEADGEEPGPQSPSPSTGAPATPPPASPPSAGLEAPTPLEAKPAPAKVPGEPAAVREACASTTASAPTEESQEPAGDRKALRIPLLKSHSLTPPAPLLGGQREAPRFHPGAAPETRKLEPPARGASAAFSLLQAQDSEEFEPLEGNFDFHVLDKQTASLPEHLRTKHFETQTPFSISVSPDQADVAAHLNREAAARPPETHPQNQVQGDQDGDPSHTRLEVGAPPAVTERRPPFSSFGALFSSSPSHARAFEGDPSLAGPSATCVSVDSPRCVSESTASRVMKEDFAETRGSSRPSLAHADPTAGIAGRPLWAGETGRRARKIRKPAPASDSEGECRRIVWGRTSEAILSGSDAEAACSGDESSDTASKQEYKWLQEGPWRTRKSWAGTFGSIARFSQSEDSSEASRESDEEKKAAELLMRPYLFQERVRACERREPLADRSSEAEAAPGPGLLPRAPPRCMVRHRTVDLAEDSWDEDLAPGREGRRGDVELVPRERRSETDLNRQQTERKPSSRMAYRPSAFHGFELPALFGSGTVAAADPSEKAPQPGLEAPRTAQLDPPEDPQRAPNGGDAATASWAPEALPAWAPVPASPAAPANPGNFLSPNATMESDFMKPRGRANAVLCLTGLEFGPSEEEEEELAVKREYIDLFLKPEEADELMKDVDLSGHGKFNDAMFRRAVVILYSMRKKLLKSLKSQASIASTVSRMISVLLWVISFIILLLVLGVDINTVIVSGAACLSAIIVALSYFYQNFVTAVLFIAVSNPFNVGDRVRIDGGEILYVRKIRTYTSEFETVHGRPVFYSNAVLFNRVITNESRSKNSCFEIPLVLDIRTPESSIRQLQAAMQRYLESRSLEFVKDTFRLFVTSVQPGRQIDVSLWMTCVEGWGNVLKVLRTRTEVYFYLLKQLARLHISFQLPLQPIHFPSTSGASLQTAGSGNPAAGRLTPASPQERKVVSAAAATQQFQNATAHGQSLPAALAPHAWGDVCLQPEVSPFWSSPLVGEGSPGAECTRFGFLPSSAQLGGDEAVSSSGRRHFWERPGALASGVCASASCVGLQGDRGARCGETGRHEASPLDRGARLWNSGSVAAGTRKKLVEKRKCTTPAVSVSFREDRETDVALGAYCGEEDSPPVPKQRVRVSGVLRARRGDTENMRRRGRRQERELRLSLKASESSDRGSCRDRERQALLFQGEQQGSATWVCTASRNRETEEKKSPGLSERRFSQLSSRD</sequence>
<feature type="compositionally biased region" description="Polar residues" evidence="3">
    <location>
        <begin position="1574"/>
        <end position="1583"/>
    </location>
</feature>
<accession>A0A7J6K1C0</accession>
<feature type="region of interest" description="Disordered" evidence="3">
    <location>
        <begin position="928"/>
        <end position="980"/>
    </location>
</feature>
<feature type="transmembrane region" description="Helical" evidence="4">
    <location>
        <begin position="127"/>
        <end position="146"/>
    </location>
</feature>
<keyword evidence="4" id="KW-1133">Transmembrane helix</keyword>
<evidence type="ECO:0000256" key="3">
    <source>
        <dbReference type="SAM" id="MobiDB-lite"/>
    </source>
</evidence>
<dbReference type="Pfam" id="PF00924">
    <property type="entry name" value="MS_channel_2nd"/>
    <property type="match status" value="1"/>
</dbReference>
<comment type="caution">
    <text evidence="6">The sequence shown here is derived from an EMBL/GenBank/DDBJ whole genome shotgun (WGS) entry which is preliminary data.</text>
</comment>
<reference evidence="6 7" key="1">
    <citation type="submission" date="2020-03" db="EMBL/GenBank/DDBJ databases">
        <title>Genome sequence of Toxoplasma gondii RH-88 strain.</title>
        <authorList>
            <person name="Lorenzi H.A."/>
            <person name="Venepally P."/>
            <person name="Rozenberg A."/>
            <person name="Sibley D."/>
        </authorList>
    </citation>
    <scope>NUCLEOTIDE SEQUENCE [LARGE SCALE GENOMIC DNA]</scope>
    <source>
        <strain evidence="6 7">RH-88</strain>
    </source>
</reference>
<feature type="transmembrane region" description="Helical" evidence="4">
    <location>
        <begin position="1378"/>
        <end position="1397"/>
    </location>
</feature>
<dbReference type="GO" id="GO:0008381">
    <property type="term" value="F:mechanosensitive monoatomic ion channel activity"/>
    <property type="evidence" value="ECO:0007669"/>
    <property type="project" value="TreeGrafter"/>
</dbReference>
<feature type="compositionally biased region" description="Acidic residues" evidence="3">
    <location>
        <begin position="90"/>
        <end position="105"/>
    </location>
</feature>
<feature type="compositionally biased region" description="Polar residues" evidence="3">
    <location>
        <begin position="705"/>
        <end position="714"/>
    </location>
</feature>
<feature type="region of interest" description="Disordered" evidence="3">
    <location>
        <begin position="996"/>
        <end position="1016"/>
    </location>
</feature>
<feature type="region of interest" description="Disordered" evidence="3">
    <location>
        <begin position="839"/>
        <end position="877"/>
    </location>
</feature>
<feature type="transmembrane region" description="Helical" evidence="4">
    <location>
        <begin position="289"/>
        <end position="311"/>
    </location>
</feature>
<dbReference type="PANTHER" id="PTHR31618:SF1">
    <property type="entry name" value="EF-HAND DOMAIN-CONTAINING PROTEIN"/>
    <property type="match status" value="1"/>
</dbReference>
<keyword evidence="4" id="KW-0812">Transmembrane</keyword>
<evidence type="ECO:0000256" key="2">
    <source>
        <dbReference type="ARBA" id="ARBA00008017"/>
    </source>
</evidence>
<feature type="region of interest" description="Disordered" evidence="3">
    <location>
        <begin position="1"/>
        <end position="49"/>
    </location>
</feature>
<feature type="region of interest" description="Disordered" evidence="3">
    <location>
        <begin position="1183"/>
        <end position="1222"/>
    </location>
</feature>
<evidence type="ECO:0000256" key="4">
    <source>
        <dbReference type="SAM" id="Phobius"/>
    </source>
</evidence>
<proteinExistence type="inferred from homology"/>
<dbReference type="InterPro" id="IPR006685">
    <property type="entry name" value="MscS_channel_2nd"/>
</dbReference>
<dbReference type="EMBL" id="JAAUHK010000195">
    <property type="protein sequence ID" value="KAF4640326.1"/>
    <property type="molecule type" value="Genomic_DNA"/>
</dbReference>
<feature type="region of interest" description="Disordered" evidence="3">
    <location>
        <begin position="1080"/>
        <end position="1105"/>
    </location>
</feature>
<feature type="region of interest" description="Disordered" evidence="3">
    <location>
        <begin position="1119"/>
        <end position="1164"/>
    </location>
</feature>
<dbReference type="InterPro" id="IPR016688">
    <property type="entry name" value="MscS-like_plants/fungi"/>
</dbReference>